<keyword evidence="2" id="KW-0560">Oxidoreductase</keyword>
<organism evidence="4 5">
    <name type="scientific">Parathermosynechococcus lividus PCC 6715</name>
    <dbReference type="NCBI Taxonomy" id="1917166"/>
    <lineage>
        <taxon>Bacteria</taxon>
        <taxon>Bacillati</taxon>
        <taxon>Cyanobacteriota</taxon>
        <taxon>Cyanophyceae</taxon>
        <taxon>Acaryochloridales</taxon>
        <taxon>Thermosynechococcaceae</taxon>
        <taxon>Parathermosynechococcus</taxon>
    </lineage>
</organism>
<dbReference type="Gene3D" id="3.40.50.720">
    <property type="entry name" value="NAD(P)-binding Rossmann-like Domain"/>
    <property type="match status" value="1"/>
</dbReference>
<gene>
    <name evidence="4" type="ORF">BRW62_10425</name>
</gene>
<dbReference type="PANTHER" id="PTHR44196:SF2">
    <property type="entry name" value="SHORT-CHAIN DEHYDROGENASE-RELATED"/>
    <property type="match status" value="1"/>
</dbReference>
<keyword evidence="5" id="KW-1185">Reference proteome</keyword>
<dbReference type="Proteomes" id="UP000231057">
    <property type="component" value="Chromosome"/>
</dbReference>
<sequence length="260" mass="28004">MPTALITGATGGLGQAFAAALADRHYDLILTARSAAALDTLAKELTTSRTVQVITLPQDLSISGAAAQLYEQVEARGVRVDLLVNNAGFGDYGAFGDRDRSRLVAMVQVNITALMELTHLVLPQMRQRHSGTIINVSSIAAFQPLPYLAVYAATKAFVRHFSEALWAELKPLGIRVLGVCPGPTATQFFERADMMGNPALIGSQDSPAHIVAETLAALDHDVATLIPGQASNRLLAFAGRWVPRQWLVQQLEPRFRPPAQ</sequence>
<evidence type="ECO:0000313" key="5">
    <source>
        <dbReference type="Proteomes" id="UP000231057"/>
    </source>
</evidence>
<comment type="similarity">
    <text evidence="1 3">Belongs to the short-chain dehydrogenases/reductases (SDR) family.</text>
</comment>
<dbReference type="GO" id="GO:0016491">
    <property type="term" value="F:oxidoreductase activity"/>
    <property type="evidence" value="ECO:0007669"/>
    <property type="project" value="UniProtKB-KW"/>
</dbReference>
<proteinExistence type="inferred from homology"/>
<protein>
    <submittedName>
        <fullName evidence="4">Oxidoreductase</fullName>
    </submittedName>
</protein>
<dbReference type="AlphaFoldDB" id="A0A2D2Q3L2"/>
<evidence type="ECO:0000256" key="1">
    <source>
        <dbReference type="ARBA" id="ARBA00006484"/>
    </source>
</evidence>
<dbReference type="PRINTS" id="PR00080">
    <property type="entry name" value="SDRFAMILY"/>
</dbReference>
<dbReference type="RefSeq" id="WP_099799423.1">
    <property type="nucleotide sequence ID" value="NZ_CP018092.1"/>
</dbReference>
<dbReference type="KEGG" id="slw:BRW62_10425"/>
<dbReference type="InterPro" id="IPR002347">
    <property type="entry name" value="SDR_fam"/>
</dbReference>
<dbReference type="InterPro" id="IPR036291">
    <property type="entry name" value="NAD(P)-bd_dom_sf"/>
</dbReference>
<dbReference type="SUPFAM" id="SSF51735">
    <property type="entry name" value="NAD(P)-binding Rossmann-fold domains"/>
    <property type="match status" value="1"/>
</dbReference>
<accession>A0A2D2Q3L2</accession>
<dbReference type="OrthoDB" id="9808814at2"/>
<reference evidence="5" key="2">
    <citation type="journal article" date="2022" name="Front. Microbiol.">
        <title>Comparative Genomic Analysis Revealed Distinct Molecular Components and Organization of CO2-Concentrating Mechanism in Thermophilic Cyanobacteria.</title>
        <authorList>
            <person name="Tang J."/>
            <person name="Zhou H."/>
            <person name="Yao D."/>
            <person name="Riaz S."/>
            <person name="You D."/>
            <person name="Klepacz-Smolka A."/>
            <person name="Daroch M."/>
        </authorList>
    </citation>
    <scope>NUCLEOTIDE SEQUENCE [LARGE SCALE GENOMIC DNA]</scope>
    <source>
        <strain evidence="5">PCC 6715</strain>
    </source>
</reference>
<dbReference type="GO" id="GO:0016020">
    <property type="term" value="C:membrane"/>
    <property type="evidence" value="ECO:0007669"/>
    <property type="project" value="TreeGrafter"/>
</dbReference>
<dbReference type="PANTHER" id="PTHR44196">
    <property type="entry name" value="DEHYDROGENASE/REDUCTASE SDR FAMILY MEMBER 7B"/>
    <property type="match status" value="1"/>
</dbReference>
<dbReference type="EMBL" id="CP018092">
    <property type="protein sequence ID" value="ATS19085.1"/>
    <property type="molecule type" value="Genomic_DNA"/>
</dbReference>
<dbReference type="PRINTS" id="PR00081">
    <property type="entry name" value="GDHRDH"/>
</dbReference>
<name>A0A2D2Q3L2_PARLV</name>
<dbReference type="PIRSF" id="PIRSF000126">
    <property type="entry name" value="11-beta-HSD1"/>
    <property type="match status" value="1"/>
</dbReference>
<evidence type="ECO:0000256" key="3">
    <source>
        <dbReference type="RuleBase" id="RU000363"/>
    </source>
</evidence>
<evidence type="ECO:0000313" key="4">
    <source>
        <dbReference type="EMBL" id="ATS19085.1"/>
    </source>
</evidence>
<dbReference type="Pfam" id="PF00106">
    <property type="entry name" value="adh_short"/>
    <property type="match status" value="1"/>
</dbReference>
<reference evidence="4 5" key="1">
    <citation type="submission" date="2016-11" db="EMBL/GenBank/DDBJ databases">
        <title>Complete genome sequence of thermophilic cyanobacteria strain Synechococcus sp. PCC6715.</title>
        <authorList>
            <person name="Tang J."/>
            <person name="Daroch M."/>
            <person name="Liang Y."/>
            <person name="Jiang D."/>
            <person name="Shah M."/>
        </authorList>
    </citation>
    <scope>NUCLEOTIDE SEQUENCE [LARGE SCALE GENOMIC DNA]</scope>
    <source>
        <strain evidence="4 5">PCC 6715</strain>
    </source>
</reference>
<evidence type="ECO:0000256" key="2">
    <source>
        <dbReference type="ARBA" id="ARBA00023002"/>
    </source>
</evidence>